<gene>
    <name evidence="3" type="ORF">CVT26_016031</name>
</gene>
<feature type="region of interest" description="Disordered" evidence="2">
    <location>
        <begin position="130"/>
        <end position="150"/>
    </location>
</feature>
<feature type="compositionally biased region" description="Low complexity" evidence="2">
    <location>
        <begin position="431"/>
        <end position="444"/>
    </location>
</feature>
<sequence length="612" mass="64187">MDNGRHPMNTHSSIPSCVFAHDDIFLQLEECLSASRDELAQLQSRISLLETAQLRSAAPTSPGLRNVNVELRLENEQVKRENERLWRLLEEREADLKDTEAYLSLMIGEKRELMQRTSVTPIRHLAAPPWSCKRAHSPSRDNAESDQLIPKRLKLDSASVSSRKSRNAFEALEMYGLSDSEEMQDVSPVSPKSGPAKGKPKRALPSDQEESSSAKKPRLDEGNDIGLSESEGAHTSGLTTRRPISPSLTSPMVSSISRRAISVQTHSASPSTVVTSKQLLVPTTPPAGAAASICEVSRATSKDVPASPPALEYNNSSTSSDSTSPLSVRDNDVQAGPFAVMSTPVRNRSPYLSPPAERTVPKGIQVMQVQQVGGERASFSGSTSASVPSLSSLTAWTLPNAAHDESRDGKTMSTSSATSLPNAPEPSQSLSSPVTAATAPTSVAGPDIANRQSCSSPSSGTSGAQEGTQFPTHDISPMMAAQPLAGISPQVPASPPGTMSTSIVAATTATESMESGSRSHAPSSPKPVSTPLTGPRNGSEQSQPLSSPSSGGSADGEIAQQPVATQDISPTMAPHPVAAATAPLTLTTLDNLKLPSTPPVPICNATATLEEG</sequence>
<dbReference type="Proteomes" id="UP000284706">
    <property type="component" value="Unassembled WGS sequence"/>
</dbReference>
<dbReference type="EMBL" id="NHYE01000962">
    <property type="protein sequence ID" value="PPR01164.1"/>
    <property type="molecule type" value="Genomic_DNA"/>
</dbReference>
<proteinExistence type="predicted"/>
<evidence type="ECO:0000256" key="1">
    <source>
        <dbReference type="SAM" id="Coils"/>
    </source>
</evidence>
<keyword evidence="4" id="KW-1185">Reference proteome</keyword>
<feature type="compositionally biased region" description="Polar residues" evidence="2">
    <location>
        <begin position="508"/>
        <end position="532"/>
    </location>
</feature>
<feature type="coiled-coil region" evidence="1">
    <location>
        <begin position="32"/>
        <end position="91"/>
    </location>
</feature>
<feature type="compositionally biased region" description="Low complexity" evidence="2">
    <location>
        <begin position="186"/>
        <end position="197"/>
    </location>
</feature>
<feature type="compositionally biased region" description="Polar residues" evidence="2">
    <location>
        <begin position="411"/>
        <end position="430"/>
    </location>
</feature>
<dbReference type="OrthoDB" id="3132210at2759"/>
<feature type="compositionally biased region" description="Polar residues" evidence="2">
    <location>
        <begin position="246"/>
        <end position="278"/>
    </location>
</feature>
<evidence type="ECO:0000256" key="2">
    <source>
        <dbReference type="SAM" id="MobiDB-lite"/>
    </source>
</evidence>
<comment type="caution">
    <text evidence="3">The sequence shown here is derived from an EMBL/GenBank/DDBJ whole genome shotgun (WGS) entry which is preliminary data.</text>
</comment>
<dbReference type="AlphaFoldDB" id="A0A409YDV7"/>
<keyword evidence="1" id="KW-0175">Coiled coil</keyword>
<feature type="region of interest" description="Disordered" evidence="2">
    <location>
        <begin position="591"/>
        <end position="612"/>
    </location>
</feature>
<feature type="compositionally biased region" description="Low complexity" evidence="2">
    <location>
        <begin position="538"/>
        <end position="552"/>
    </location>
</feature>
<accession>A0A409YDV7</accession>
<feature type="region of interest" description="Disordered" evidence="2">
    <location>
        <begin position="508"/>
        <end position="576"/>
    </location>
</feature>
<feature type="region of interest" description="Disordered" evidence="2">
    <location>
        <begin position="180"/>
        <end position="474"/>
    </location>
</feature>
<evidence type="ECO:0000313" key="3">
    <source>
        <dbReference type="EMBL" id="PPR01164.1"/>
    </source>
</evidence>
<dbReference type="InParanoid" id="A0A409YDV7"/>
<feature type="compositionally biased region" description="Low complexity" evidence="2">
    <location>
        <begin position="453"/>
        <end position="462"/>
    </location>
</feature>
<feature type="compositionally biased region" description="Low complexity" evidence="2">
    <location>
        <begin position="363"/>
        <end position="392"/>
    </location>
</feature>
<reference evidence="3 4" key="1">
    <citation type="journal article" date="2018" name="Evol. Lett.">
        <title>Horizontal gene cluster transfer increased hallucinogenic mushroom diversity.</title>
        <authorList>
            <person name="Reynolds H.T."/>
            <person name="Vijayakumar V."/>
            <person name="Gluck-Thaler E."/>
            <person name="Korotkin H.B."/>
            <person name="Matheny P.B."/>
            <person name="Slot J.C."/>
        </authorList>
    </citation>
    <scope>NUCLEOTIDE SEQUENCE [LARGE SCALE GENOMIC DNA]</scope>
    <source>
        <strain evidence="3 4">SRW20</strain>
    </source>
</reference>
<evidence type="ECO:0000313" key="4">
    <source>
        <dbReference type="Proteomes" id="UP000284706"/>
    </source>
</evidence>
<name>A0A409YDV7_9AGAR</name>
<protein>
    <submittedName>
        <fullName evidence="3">Uncharacterized protein</fullName>
    </submittedName>
</protein>
<organism evidence="3 4">
    <name type="scientific">Gymnopilus dilepis</name>
    <dbReference type="NCBI Taxonomy" id="231916"/>
    <lineage>
        <taxon>Eukaryota</taxon>
        <taxon>Fungi</taxon>
        <taxon>Dikarya</taxon>
        <taxon>Basidiomycota</taxon>
        <taxon>Agaricomycotina</taxon>
        <taxon>Agaricomycetes</taxon>
        <taxon>Agaricomycetidae</taxon>
        <taxon>Agaricales</taxon>
        <taxon>Agaricineae</taxon>
        <taxon>Hymenogastraceae</taxon>
        <taxon>Gymnopilus</taxon>
    </lineage>
</organism>